<feature type="binding site" evidence="8">
    <location>
        <position position="69"/>
    </location>
    <ligand>
        <name>[4Fe-4S] cluster</name>
        <dbReference type="ChEBI" id="CHEBI:49883"/>
        <label>1</label>
        <note>ligand shared between dimeric partners</note>
    </ligand>
</feature>
<dbReference type="InterPro" id="IPR011254">
    <property type="entry name" value="Prismane-like_sf"/>
</dbReference>
<feature type="domain" description="4Fe-4S ferredoxin-type" evidence="10">
    <location>
        <begin position="391"/>
        <end position="421"/>
    </location>
</feature>
<keyword evidence="12" id="KW-1185">Reference proteome</keyword>
<dbReference type="InterPro" id="IPR017900">
    <property type="entry name" value="4Fe4S_Fe_S_CS"/>
</dbReference>
<evidence type="ECO:0000256" key="1">
    <source>
        <dbReference type="ARBA" id="ARBA00022485"/>
    </source>
</evidence>
<gene>
    <name evidence="8" type="primary">cdhA</name>
    <name evidence="11" type="ordered locus">Mfer_0527</name>
</gene>
<dbReference type="Gene3D" id="3.40.50.2030">
    <property type="match status" value="2"/>
</dbReference>
<feature type="binding site" evidence="8">
    <location>
        <position position="85"/>
    </location>
    <ligand>
        <name>[4Fe-4S] cluster</name>
        <dbReference type="ChEBI" id="CHEBI:49883"/>
        <label>2</label>
    </ligand>
</feature>
<dbReference type="Proteomes" id="UP000002315">
    <property type="component" value="Chromosome"/>
</dbReference>
<feature type="binding site" evidence="8">
    <location>
        <position position="443"/>
    </location>
    <ligand>
        <name>[4Fe-4S] cluster</name>
        <dbReference type="ChEBI" id="CHEBI:49883"/>
        <label>4</label>
    </ligand>
</feature>
<feature type="binding site" evidence="8">
    <location>
        <position position="71"/>
    </location>
    <ligand>
        <name>[4Fe-4S] cluster</name>
        <dbReference type="ChEBI" id="CHEBI:49883"/>
        <label>2</label>
    </ligand>
</feature>
<reference evidence="11 12" key="1">
    <citation type="journal article" date="2010" name="Stand. Genomic Sci.">
        <title>Complete genome sequence of Methanothermus fervidus type strain (V24S).</title>
        <authorList>
            <person name="Anderson I."/>
            <person name="Djao O.D."/>
            <person name="Misra M."/>
            <person name="Chertkov O."/>
            <person name="Nolan M."/>
            <person name="Lucas S."/>
            <person name="Lapidus A."/>
            <person name="Del Rio T.G."/>
            <person name="Tice H."/>
            <person name="Cheng J.F."/>
            <person name="Tapia R."/>
            <person name="Han C."/>
            <person name="Goodwin L."/>
            <person name="Pitluck S."/>
            <person name="Liolios K."/>
            <person name="Ivanova N."/>
            <person name="Mavromatis K."/>
            <person name="Mikhailova N."/>
            <person name="Pati A."/>
            <person name="Brambilla E."/>
            <person name="Chen A."/>
            <person name="Palaniappan K."/>
            <person name="Land M."/>
            <person name="Hauser L."/>
            <person name="Chang Y.J."/>
            <person name="Jeffries C.D."/>
            <person name="Sikorski J."/>
            <person name="Spring S."/>
            <person name="Rohde M."/>
            <person name="Eichinger K."/>
            <person name="Huber H."/>
            <person name="Wirth R."/>
            <person name="Goker M."/>
            <person name="Detter J.C."/>
            <person name="Woyke T."/>
            <person name="Bristow J."/>
            <person name="Eisen J.A."/>
            <person name="Markowitz V."/>
            <person name="Hugenholtz P."/>
            <person name="Klenk H.P."/>
            <person name="Kyrpides N.C."/>
        </authorList>
    </citation>
    <scope>NUCLEOTIDE SEQUENCE [LARGE SCALE GENOMIC DNA]</scope>
    <source>
        <strain evidence="12">ATCC 43054 / DSM 2088 / JCM 10308 / V24 S</strain>
    </source>
</reference>
<comment type="subunit">
    <text evidence="8">Heterotetramer of two alpha and two epsilon subunits. The ACDS complex is made up of alpha, epsilon, beta, gamma and delta subunits with a probable stoichiometry of (alpha(2)epsilon(2))(4)-beta(8)-(gamma(1)delta(1))(8).</text>
</comment>
<comment type="function">
    <text evidence="8">Part of the ACDS complex that catalyzes the reversible cleavage of acetyl-CoA, allowing autotrophic growth from CO(2). The alpha-epsilon subcomponent functions as a carbon monoxide dehydrogenase.</text>
</comment>
<evidence type="ECO:0000256" key="4">
    <source>
        <dbReference type="ARBA" id="ARBA00022737"/>
    </source>
</evidence>
<evidence type="ECO:0000256" key="2">
    <source>
        <dbReference type="ARBA" id="ARBA00022596"/>
    </source>
</evidence>
<comment type="cofactor">
    <cofactor evidence="8">
        <name>[Ni-4Fe-4S] cluster</name>
        <dbReference type="ChEBI" id="CHEBI:47739"/>
    </cofactor>
    <text evidence="8">Binds 2 [Ni-4Fe-4S] clusters per heterotetramer.</text>
</comment>
<comment type="similarity">
    <text evidence="8">Belongs to the Ni-containing carbon monoxide dehydrogenase family.</text>
</comment>
<feature type="binding site" evidence="8">
    <location>
        <position position="309"/>
    </location>
    <ligand>
        <name>[Ni-4Fe-4S] cluster</name>
        <dbReference type="ChEBI" id="CHEBI:47739"/>
    </ligand>
</feature>
<evidence type="ECO:0000313" key="12">
    <source>
        <dbReference type="Proteomes" id="UP000002315"/>
    </source>
</evidence>
<feature type="binding site" evidence="8">
    <location>
        <position position="76"/>
    </location>
    <ligand>
        <name>[4Fe-4S] cluster</name>
        <dbReference type="ChEBI" id="CHEBI:49883"/>
        <label>2</label>
    </ligand>
</feature>
<organism evidence="11 12">
    <name type="scientific">Methanothermus fervidus (strain ATCC 43054 / DSM 2088 / JCM 10308 / V24 S)</name>
    <dbReference type="NCBI Taxonomy" id="523846"/>
    <lineage>
        <taxon>Archaea</taxon>
        <taxon>Methanobacteriati</taxon>
        <taxon>Methanobacteriota</taxon>
        <taxon>Methanomada group</taxon>
        <taxon>Methanobacteria</taxon>
        <taxon>Methanobacteriales</taxon>
        <taxon>Methanothermaceae</taxon>
        <taxon>Methanothermus</taxon>
    </lineage>
</organism>
<dbReference type="EC" id="1.2.7.4" evidence="8"/>
<feature type="binding site" evidence="8">
    <location>
        <position position="407"/>
    </location>
    <ligand>
        <name>[4Fe-4S] cluster</name>
        <dbReference type="ChEBI" id="CHEBI:49883"/>
        <label>3</label>
    </ligand>
</feature>
<dbReference type="SUPFAM" id="SSF56821">
    <property type="entry name" value="Prismane protein-like"/>
    <property type="match status" value="1"/>
</dbReference>
<dbReference type="GO" id="GO:0051539">
    <property type="term" value="F:4 iron, 4 sulfur cluster binding"/>
    <property type="evidence" value="ECO:0007669"/>
    <property type="project" value="UniProtKB-KW"/>
</dbReference>
<keyword evidence="7 8" id="KW-0411">Iron-sulfur</keyword>
<keyword evidence="4" id="KW-0677">Repeat</keyword>
<evidence type="ECO:0000259" key="10">
    <source>
        <dbReference type="PROSITE" id="PS51379"/>
    </source>
</evidence>
<dbReference type="GO" id="GO:0004601">
    <property type="term" value="F:peroxidase activity"/>
    <property type="evidence" value="ECO:0007669"/>
    <property type="project" value="TreeGrafter"/>
</dbReference>
<evidence type="ECO:0000256" key="3">
    <source>
        <dbReference type="ARBA" id="ARBA00022723"/>
    </source>
</evidence>
<evidence type="ECO:0000256" key="8">
    <source>
        <dbReference type="HAMAP-Rule" id="MF_01137"/>
    </source>
</evidence>
<evidence type="ECO:0000256" key="9">
    <source>
        <dbReference type="SAM" id="Coils"/>
    </source>
</evidence>
<feature type="binding site" evidence="8">
    <location>
        <position position="446"/>
    </location>
    <ligand>
        <name>[4Fe-4S] cluster</name>
        <dbReference type="ChEBI" id="CHEBI:49883"/>
        <label>4</label>
    </ligand>
</feature>
<comment type="catalytic activity">
    <reaction evidence="8">
        <text>CO + 2 oxidized [2Fe-2S]-[ferredoxin] + H2O = 2 reduced [2Fe-2S]-[ferredoxin] + CO2 + 2 H(+)</text>
        <dbReference type="Rhea" id="RHEA:21040"/>
        <dbReference type="Rhea" id="RHEA-COMP:10000"/>
        <dbReference type="Rhea" id="RHEA-COMP:10001"/>
        <dbReference type="ChEBI" id="CHEBI:15377"/>
        <dbReference type="ChEBI" id="CHEBI:15378"/>
        <dbReference type="ChEBI" id="CHEBI:16526"/>
        <dbReference type="ChEBI" id="CHEBI:17245"/>
        <dbReference type="ChEBI" id="CHEBI:33737"/>
        <dbReference type="ChEBI" id="CHEBI:33738"/>
        <dbReference type="EC" id="1.2.7.4"/>
    </reaction>
</comment>
<dbReference type="GO" id="GO:0050418">
    <property type="term" value="F:hydroxylamine reductase activity"/>
    <property type="evidence" value="ECO:0007669"/>
    <property type="project" value="TreeGrafter"/>
</dbReference>
<dbReference type="Gene3D" id="1.10.8.190">
    <property type="entry name" value="Carbon monoxide dehydrogenase alpha subunit. Chain M, domain 1"/>
    <property type="match status" value="1"/>
</dbReference>
<comment type="domain">
    <text evidence="8">Cluster B is an all-cysteinyl-liganded 4Fe-4S cluster; cluster C is a mixed Ni-Fe-S cluster which is the active site of CO oxidation. Cluster D is also an all-cysteinyl-liganded 4Fe-4S cluster that bridges the two subunits of the CODH dimer. Contains two additional 4Fe-4S clusters, dubbed E and F, that probably transport electrons from ferredoxin to the B cluster.</text>
</comment>
<dbReference type="STRING" id="523846.Mfer_0527"/>
<feature type="binding site" evidence="8">
    <location>
        <position position="270"/>
    </location>
    <ligand>
        <name>[Ni-4Fe-4S] cluster</name>
        <dbReference type="ChEBI" id="CHEBI:47739"/>
    </ligand>
</feature>
<protein>
    <recommendedName>
        <fullName evidence="8">Acetyl-CoA decarbonylase/synthase complex subunit alpha</fullName>
        <shortName evidence="8">ACDS complex subunit alpha</shortName>
        <ecNumber evidence="8">1.2.7.4</ecNumber>
    </recommendedName>
    <alternativeName>
        <fullName evidence="8">ACDS complex carbon monoxide dehydrogenase subunit alpha</fullName>
        <shortName evidence="8">ACDS CODH subunit alpha</shortName>
    </alternativeName>
</protein>
<comment type="cofactor">
    <cofactor evidence="8">
        <name>[4Fe-4S] cluster</name>
        <dbReference type="ChEBI" id="CHEBI:49883"/>
    </cofactor>
    <text evidence="8">Binds 7 [4Fe-4S] clusters per heterotetramer.</text>
</comment>
<dbReference type="OrthoDB" id="35334at2157"/>
<feature type="binding site" evidence="8">
    <location>
        <position position="404"/>
    </location>
    <ligand>
        <name>[4Fe-4S] cluster</name>
        <dbReference type="ChEBI" id="CHEBI:49883"/>
        <label>3</label>
    </ligand>
</feature>
<dbReference type="GO" id="GO:0016151">
    <property type="term" value="F:nickel cation binding"/>
    <property type="evidence" value="ECO:0007669"/>
    <property type="project" value="UniProtKB-UniRule"/>
</dbReference>
<feature type="binding site" evidence="8">
    <location>
        <position position="572"/>
    </location>
    <ligand>
        <name>[Ni-4Fe-4S] cluster</name>
        <dbReference type="ChEBI" id="CHEBI:47739"/>
    </ligand>
</feature>
<keyword evidence="2 8" id="KW-0533">Nickel</keyword>
<dbReference type="InterPro" id="IPR004137">
    <property type="entry name" value="HCP/CODH"/>
</dbReference>
<dbReference type="PROSITE" id="PS00198">
    <property type="entry name" value="4FE4S_FER_1"/>
    <property type="match status" value="1"/>
</dbReference>
<keyword evidence="9" id="KW-0175">Coiled coil</keyword>
<keyword evidence="3 8" id="KW-0479">Metal-binding</keyword>
<dbReference type="GO" id="GO:0042542">
    <property type="term" value="P:response to hydrogen peroxide"/>
    <property type="evidence" value="ECO:0007669"/>
    <property type="project" value="TreeGrafter"/>
</dbReference>
<keyword evidence="5 8" id="KW-0560">Oxidoreductase</keyword>
<dbReference type="EMBL" id="CP002278">
    <property type="protein sequence ID" value="ADP77327.1"/>
    <property type="molecule type" value="Genomic_DNA"/>
</dbReference>
<feature type="binding site" evidence="8">
    <location>
        <position position="537"/>
    </location>
    <ligand>
        <name>[Ni-4Fe-4S] cluster</name>
        <dbReference type="ChEBI" id="CHEBI:47739"/>
    </ligand>
</feature>
<dbReference type="InterPro" id="IPR016099">
    <property type="entry name" value="Prismane-like_a/b-sand"/>
</dbReference>
<feature type="binding site" evidence="8">
    <location>
        <position position="440"/>
    </location>
    <ligand>
        <name>[4Fe-4S] cluster</name>
        <dbReference type="ChEBI" id="CHEBI:49883"/>
        <label>4</label>
    </ligand>
</feature>
<dbReference type="NCBIfam" id="TIGR00314">
    <property type="entry name" value="cdhA"/>
    <property type="match status" value="1"/>
</dbReference>
<feature type="binding site" evidence="8">
    <location>
        <position position="242"/>
    </location>
    <ligand>
        <name>[Ni-4Fe-4S] cluster</name>
        <dbReference type="ChEBI" id="CHEBI:47739"/>
    </ligand>
</feature>
<evidence type="ECO:0000313" key="11">
    <source>
        <dbReference type="EMBL" id="ADP77327.1"/>
    </source>
</evidence>
<dbReference type="PROSITE" id="PS51379">
    <property type="entry name" value="4FE4S_FER_2"/>
    <property type="match status" value="1"/>
</dbReference>
<proteinExistence type="inferred from homology"/>
<dbReference type="HAMAP" id="MF_01137">
    <property type="entry name" value="CdhA"/>
    <property type="match status" value="1"/>
</dbReference>
<dbReference type="InterPro" id="IPR004460">
    <property type="entry name" value="CdhA"/>
</dbReference>
<feature type="binding site" evidence="8">
    <location>
        <position position="508"/>
    </location>
    <ligand>
        <name>[Ni-4Fe-4S] cluster</name>
        <dbReference type="ChEBI" id="CHEBI:47739"/>
    </ligand>
</feature>
<evidence type="ECO:0000256" key="6">
    <source>
        <dbReference type="ARBA" id="ARBA00023004"/>
    </source>
</evidence>
<name>E3GYE5_METFV</name>
<dbReference type="InterPro" id="IPR017896">
    <property type="entry name" value="4Fe4S_Fe-S-bd"/>
</dbReference>
<dbReference type="GO" id="GO:0006084">
    <property type="term" value="P:acetyl-CoA metabolic process"/>
    <property type="evidence" value="ECO:0007669"/>
    <property type="project" value="InterPro"/>
</dbReference>
<feature type="binding site" evidence="8">
    <location>
        <position position="108"/>
    </location>
    <ligand>
        <name>CO</name>
        <dbReference type="ChEBI" id="CHEBI:17245"/>
    </ligand>
</feature>
<dbReference type="KEGG" id="mfv:Mfer_0527"/>
<dbReference type="GO" id="GO:0043885">
    <property type="term" value="F:anaerobic carbon-monoxide dehydrogenase activity"/>
    <property type="evidence" value="ECO:0007669"/>
    <property type="project" value="UniProtKB-UniRule"/>
</dbReference>
<evidence type="ECO:0000256" key="7">
    <source>
        <dbReference type="ARBA" id="ARBA00023014"/>
    </source>
</evidence>
<accession>E3GYE5</accession>
<feature type="coiled-coil region" evidence="9">
    <location>
        <begin position="371"/>
        <end position="398"/>
    </location>
</feature>
<dbReference type="Gene3D" id="3.30.70.20">
    <property type="match status" value="1"/>
</dbReference>
<feature type="binding site" evidence="8">
    <location>
        <position position="411"/>
    </location>
    <ligand>
        <name>[4Fe-4S] cluster</name>
        <dbReference type="ChEBI" id="CHEBI:49883"/>
        <label>4</label>
    </ligand>
</feature>
<dbReference type="SUPFAM" id="SSF46548">
    <property type="entry name" value="alpha-helical ferredoxin"/>
    <property type="match status" value="1"/>
</dbReference>
<keyword evidence="1 8" id="KW-0004">4Fe-4S</keyword>
<dbReference type="GO" id="GO:0005506">
    <property type="term" value="F:iron ion binding"/>
    <property type="evidence" value="ECO:0007669"/>
    <property type="project" value="UniProtKB-UniRule"/>
</dbReference>
<dbReference type="HOGENOM" id="CLU_361186_0_0_2"/>
<evidence type="ECO:0000256" key="5">
    <source>
        <dbReference type="ARBA" id="ARBA00023002"/>
    </source>
</evidence>
<dbReference type="Pfam" id="PF03063">
    <property type="entry name" value="Prismane"/>
    <property type="match status" value="2"/>
</dbReference>
<dbReference type="PANTHER" id="PTHR30109:SF6">
    <property type="entry name" value="ACETYL-COA DECARBONYLASE_SYNTHASE COMPLEX SUBUNIT ALPHA"/>
    <property type="match status" value="1"/>
</dbReference>
<feature type="binding site" evidence="8">
    <location>
        <position position="68"/>
    </location>
    <ligand>
        <name>[4Fe-4S] cluster</name>
        <dbReference type="ChEBI" id="CHEBI:49883"/>
        <label>2</label>
    </ligand>
</feature>
<feature type="binding site" evidence="8">
    <location>
        <position position="450"/>
    </location>
    <ligand>
        <name>[4Fe-4S] cluster</name>
        <dbReference type="ChEBI" id="CHEBI:49883"/>
        <label>3</label>
    </ligand>
</feature>
<feature type="binding site" evidence="8">
    <location>
        <position position="401"/>
    </location>
    <ligand>
        <name>[4Fe-4S] cluster</name>
        <dbReference type="ChEBI" id="CHEBI:49883"/>
        <label>3</label>
    </ligand>
</feature>
<dbReference type="PANTHER" id="PTHR30109">
    <property type="entry name" value="HYDROXYLAMINE REDUCTASE"/>
    <property type="match status" value="1"/>
</dbReference>
<feature type="binding site" evidence="8">
    <location>
        <position position="65"/>
    </location>
    <ligand>
        <name>[4Fe-4S] cluster</name>
        <dbReference type="ChEBI" id="CHEBI:49883"/>
        <label>1</label>
        <note>ligand shared between dimeric partners</note>
    </ligand>
</feature>
<sequence>MASEKNNLIKNALKINNIQISIGKIITEAEEEILKGPTPKPNLADFRKWDYVLLSRYKPLYAPLCDECCLCTFGKCDLLGKEGACGINAKTQQARMMLLTCLMGTAAHAAHARHLLDNLIEEFGHDHPIDLGNNINVEAPIIRTVYGKEPKVLGDLKKVIEYVEKEMSHLLAACHTGQEGNHLDYESKAFHAGLMDEVAKEVADICQIVTLNLPKGEEDTELIDLGLGTIDKEKPVILCVGHNVLPGADIIDYLEENNLEDKVEVCGICCTAIDMSRYNSSAKIVGPLSKQLRFIRSGIADVVIVDEQCVRADILDEALKKDSLVIATTDKICLGLPDMTKEDPDVIVSKLVKREIKGALILDPKKVGEVAVKAAIKVSKLRKNIKRLLDEKEIIEKAKKCIKCGLCDKACPNNFPVMDAIVSASKGDLSKLEKLCIELCYTCGRCEQVCKRNLPIVSMITKAGERFVKKEKFKIRAGRGPVQDVEIRRVGAPIVFGEIPGVIAFVGCSNYPKGGKDVALMAEEFLKRNYIVVTTGCSAMSIAEFKDEDGKTLYEKYPARFEAGGLVNLGSCISNAHASGAAIKIANIFARKPLKGNFEEIADYILNRIGVCGVAWGAYSQKAAAIFTGLNRWGIPVILGPHSLKYRRILLGRTHDKESRQIIDLRSKKKIDGEPAPEHLLYVAETREEAEPLIAKLCIRPNDTPRGRQTKLNNYIDLYKKHYGRMPPDVHKFVRTEKDIPIVHKKEVMEFLKKKNWKPRKAPSEPSCLHYRYP</sequence>
<keyword evidence="6 8" id="KW-0408">Iron</keyword>
<dbReference type="AlphaFoldDB" id="E3GYE5"/>